<dbReference type="AlphaFoldDB" id="A0A0G4I0Z8"/>
<protein>
    <submittedName>
        <fullName evidence="2">Uncharacterized protein</fullName>
    </submittedName>
</protein>
<dbReference type="EMBL" id="CDMZ01004693">
    <property type="protein sequence ID" value="CEM50520.1"/>
    <property type="molecule type" value="Genomic_DNA"/>
</dbReference>
<feature type="compositionally biased region" description="Acidic residues" evidence="1">
    <location>
        <begin position="145"/>
        <end position="158"/>
    </location>
</feature>
<proteinExistence type="predicted"/>
<feature type="compositionally biased region" description="Basic and acidic residues" evidence="1">
    <location>
        <begin position="27"/>
        <end position="36"/>
    </location>
</feature>
<gene>
    <name evidence="2" type="ORF">Cvel_34582</name>
</gene>
<reference evidence="2" key="1">
    <citation type="submission" date="2014-11" db="EMBL/GenBank/DDBJ databases">
        <authorList>
            <person name="Otto D Thomas"/>
            <person name="Naeem Raeece"/>
        </authorList>
    </citation>
    <scope>NUCLEOTIDE SEQUENCE</scope>
</reference>
<feature type="compositionally biased region" description="Acidic residues" evidence="1">
    <location>
        <begin position="170"/>
        <end position="180"/>
    </location>
</feature>
<accession>A0A0G4I0Z8</accession>
<evidence type="ECO:0000313" key="2">
    <source>
        <dbReference type="EMBL" id="CEM50520.1"/>
    </source>
</evidence>
<organism evidence="2">
    <name type="scientific">Chromera velia CCMP2878</name>
    <dbReference type="NCBI Taxonomy" id="1169474"/>
    <lineage>
        <taxon>Eukaryota</taxon>
        <taxon>Sar</taxon>
        <taxon>Alveolata</taxon>
        <taxon>Colpodellida</taxon>
        <taxon>Chromeraceae</taxon>
        <taxon>Chromera</taxon>
    </lineage>
</organism>
<feature type="region of interest" description="Disordered" evidence="1">
    <location>
        <begin position="26"/>
        <end position="187"/>
    </location>
</feature>
<name>A0A0G4I0Z8_9ALVE</name>
<sequence length="187" mass="20203">MEDQQLGDRTREEDLSDGELVIVGYPSRHEPLRGEHPPSPPPGLLSEPTQQMDENMVGNGNGDAQAFVIVGYPSPHEPLRGEHPPSPPPGLLAEPTQQMDENMVGNGNGEEQGNRSHTGWQGLLQSAAENKEDSDDDNGPPSLAEDSDDGLEDSDDDCPSMVDSQCAESEGSDSDFDEDERTSFYVV</sequence>
<feature type="non-terminal residue" evidence="2">
    <location>
        <position position="187"/>
    </location>
</feature>
<evidence type="ECO:0000256" key="1">
    <source>
        <dbReference type="SAM" id="MobiDB-lite"/>
    </source>
</evidence>
<feature type="compositionally biased region" description="Polar residues" evidence="1">
    <location>
        <begin position="109"/>
        <end position="128"/>
    </location>
</feature>